<keyword evidence="2" id="KW-0472">Membrane</keyword>
<feature type="transmembrane region" description="Helical" evidence="2">
    <location>
        <begin position="283"/>
        <end position="306"/>
    </location>
</feature>
<keyword evidence="2" id="KW-1133">Transmembrane helix</keyword>
<accession>A0A9P6HJ92</accession>
<dbReference type="AlphaFoldDB" id="A0A9P6HJ92"/>
<feature type="compositionally biased region" description="Low complexity" evidence="1">
    <location>
        <begin position="393"/>
        <end position="405"/>
    </location>
</feature>
<protein>
    <submittedName>
        <fullName evidence="3">Uncharacterized protein</fullName>
    </submittedName>
</protein>
<organism evidence="3 4">
    <name type="scientific">Thelephora terrestris</name>
    <dbReference type="NCBI Taxonomy" id="56493"/>
    <lineage>
        <taxon>Eukaryota</taxon>
        <taxon>Fungi</taxon>
        <taxon>Dikarya</taxon>
        <taxon>Basidiomycota</taxon>
        <taxon>Agaricomycotina</taxon>
        <taxon>Agaricomycetes</taxon>
        <taxon>Thelephorales</taxon>
        <taxon>Thelephoraceae</taxon>
        <taxon>Thelephora</taxon>
    </lineage>
</organism>
<reference evidence="3" key="1">
    <citation type="journal article" date="2020" name="Nat. Commun.">
        <title>Large-scale genome sequencing of mycorrhizal fungi provides insights into the early evolution of symbiotic traits.</title>
        <authorList>
            <person name="Miyauchi S."/>
            <person name="Kiss E."/>
            <person name="Kuo A."/>
            <person name="Drula E."/>
            <person name="Kohler A."/>
            <person name="Sanchez-Garcia M."/>
            <person name="Morin E."/>
            <person name="Andreopoulos B."/>
            <person name="Barry K.W."/>
            <person name="Bonito G."/>
            <person name="Buee M."/>
            <person name="Carver A."/>
            <person name="Chen C."/>
            <person name="Cichocki N."/>
            <person name="Clum A."/>
            <person name="Culley D."/>
            <person name="Crous P.W."/>
            <person name="Fauchery L."/>
            <person name="Girlanda M."/>
            <person name="Hayes R.D."/>
            <person name="Keri Z."/>
            <person name="LaButti K."/>
            <person name="Lipzen A."/>
            <person name="Lombard V."/>
            <person name="Magnuson J."/>
            <person name="Maillard F."/>
            <person name="Murat C."/>
            <person name="Nolan M."/>
            <person name="Ohm R.A."/>
            <person name="Pangilinan J."/>
            <person name="Pereira M.F."/>
            <person name="Perotto S."/>
            <person name="Peter M."/>
            <person name="Pfister S."/>
            <person name="Riley R."/>
            <person name="Sitrit Y."/>
            <person name="Stielow J.B."/>
            <person name="Szollosi G."/>
            <person name="Zifcakova L."/>
            <person name="Stursova M."/>
            <person name="Spatafora J.W."/>
            <person name="Tedersoo L."/>
            <person name="Vaario L.M."/>
            <person name="Yamada A."/>
            <person name="Yan M."/>
            <person name="Wang P."/>
            <person name="Xu J."/>
            <person name="Bruns T."/>
            <person name="Baldrian P."/>
            <person name="Vilgalys R."/>
            <person name="Dunand C."/>
            <person name="Henrissat B."/>
            <person name="Grigoriev I.V."/>
            <person name="Hibbett D."/>
            <person name="Nagy L.G."/>
            <person name="Martin F.M."/>
        </authorList>
    </citation>
    <scope>NUCLEOTIDE SEQUENCE</scope>
    <source>
        <strain evidence="3">UH-Tt-Lm1</strain>
    </source>
</reference>
<feature type="transmembrane region" description="Helical" evidence="2">
    <location>
        <begin position="230"/>
        <end position="253"/>
    </location>
</feature>
<feature type="transmembrane region" description="Helical" evidence="2">
    <location>
        <begin position="132"/>
        <end position="152"/>
    </location>
</feature>
<dbReference type="OrthoDB" id="3234297at2759"/>
<evidence type="ECO:0000313" key="4">
    <source>
        <dbReference type="Proteomes" id="UP000736335"/>
    </source>
</evidence>
<feature type="transmembrane region" description="Helical" evidence="2">
    <location>
        <begin position="103"/>
        <end position="125"/>
    </location>
</feature>
<gene>
    <name evidence="3" type="ORF">BJ322DRAFT_1046832</name>
</gene>
<keyword evidence="2" id="KW-0812">Transmembrane</keyword>
<keyword evidence="4" id="KW-1185">Reference proteome</keyword>
<sequence>MSQVYFPPGVECFHPDGNGAWNSSAFQDGQCEVTPDMIDFLNLTSITSYMNAYCLNPARDDNCPFGFCPNPDIAGPLVRISTYVITLCISLLVFYSPDDVKDAFWSQVLTIYSLILTAGIAIVLGELTKFHAVTVSVIVASPLTIYFVVYSIRASWGGIHRLENVLGRKHLFRRLFILLAAAIWIAFTIYPYLQRNASHFAQTSCRTQPLLLSFFLLTPISVGIMERHRFPWLGPVIAGPFLLIVLAWVIAIIRKRRIIWPSREPYRFNFWKTLTVVSEHYPFIYFISIVVIPFVYWVACIEIGVFDSNDNQFTLTFGQVLALFVTIPPILQVSKLAPRLFYWFYDLTWLRRIDGGRSKSRPSSIYEGGTSLLDKPGKLESRYSLDGSDIQKSDPYSDPYDPRPSQSRDRSRYTQL</sequence>
<feature type="transmembrane region" description="Helical" evidence="2">
    <location>
        <begin position="312"/>
        <end position="331"/>
    </location>
</feature>
<evidence type="ECO:0000256" key="1">
    <source>
        <dbReference type="SAM" id="MobiDB-lite"/>
    </source>
</evidence>
<reference evidence="3" key="2">
    <citation type="submission" date="2020-11" db="EMBL/GenBank/DDBJ databases">
        <authorList>
            <consortium name="DOE Joint Genome Institute"/>
            <person name="Kuo A."/>
            <person name="Miyauchi S."/>
            <person name="Kiss E."/>
            <person name="Drula E."/>
            <person name="Kohler A."/>
            <person name="Sanchez-Garcia M."/>
            <person name="Andreopoulos B."/>
            <person name="Barry K.W."/>
            <person name="Bonito G."/>
            <person name="Buee M."/>
            <person name="Carver A."/>
            <person name="Chen C."/>
            <person name="Cichocki N."/>
            <person name="Clum A."/>
            <person name="Culley D."/>
            <person name="Crous P.W."/>
            <person name="Fauchery L."/>
            <person name="Girlanda M."/>
            <person name="Hayes R."/>
            <person name="Keri Z."/>
            <person name="Labutti K."/>
            <person name="Lipzen A."/>
            <person name="Lombard V."/>
            <person name="Magnuson J."/>
            <person name="Maillard F."/>
            <person name="Morin E."/>
            <person name="Murat C."/>
            <person name="Nolan M."/>
            <person name="Ohm R."/>
            <person name="Pangilinan J."/>
            <person name="Pereira M."/>
            <person name="Perotto S."/>
            <person name="Peter M."/>
            <person name="Riley R."/>
            <person name="Sitrit Y."/>
            <person name="Stielow B."/>
            <person name="Szollosi G."/>
            <person name="Zifcakova L."/>
            <person name="Stursova M."/>
            <person name="Spatafora J.W."/>
            <person name="Tedersoo L."/>
            <person name="Vaario L.-M."/>
            <person name="Yamada A."/>
            <person name="Yan M."/>
            <person name="Wang P."/>
            <person name="Xu J."/>
            <person name="Bruns T."/>
            <person name="Baldrian P."/>
            <person name="Vilgalys R."/>
            <person name="Henrissat B."/>
            <person name="Grigoriev I.V."/>
            <person name="Hibbett D."/>
            <person name="Nagy L.G."/>
            <person name="Martin F.M."/>
        </authorList>
    </citation>
    <scope>NUCLEOTIDE SEQUENCE</scope>
    <source>
        <strain evidence="3">UH-Tt-Lm1</strain>
    </source>
</reference>
<evidence type="ECO:0000313" key="3">
    <source>
        <dbReference type="EMBL" id="KAF9788064.1"/>
    </source>
</evidence>
<dbReference type="EMBL" id="WIUZ02000004">
    <property type="protein sequence ID" value="KAF9788064.1"/>
    <property type="molecule type" value="Genomic_DNA"/>
</dbReference>
<feature type="region of interest" description="Disordered" evidence="1">
    <location>
        <begin position="357"/>
        <end position="416"/>
    </location>
</feature>
<feature type="compositionally biased region" description="Basic and acidic residues" evidence="1">
    <location>
        <begin position="406"/>
        <end position="416"/>
    </location>
</feature>
<feature type="transmembrane region" description="Helical" evidence="2">
    <location>
        <begin position="172"/>
        <end position="193"/>
    </location>
</feature>
<dbReference type="Proteomes" id="UP000736335">
    <property type="component" value="Unassembled WGS sequence"/>
</dbReference>
<name>A0A9P6HJ92_9AGAM</name>
<evidence type="ECO:0000256" key="2">
    <source>
        <dbReference type="SAM" id="Phobius"/>
    </source>
</evidence>
<feature type="transmembrane region" description="Helical" evidence="2">
    <location>
        <begin position="80"/>
        <end position="97"/>
    </location>
</feature>
<proteinExistence type="predicted"/>
<comment type="caution">
    <text evidence="3">The sequence shown here is derived from an EMBL/GenBank/DDBJ whole genome shotgun (WGS) entry which is preliminary data.</text>
</comment>